<keyword evidence="10" id="KW-1185">Reference proteome</keyword>
<dbReference type="OrthoDB" id="203237at2759"/>
<dbReference type="GO" id="GO:0009966">
    <property type="term" value="P:regulation of signal transduction"/>
    <property type="evidence" value="ECO:0007669"/>
    <property type="project" value="UniProtKB-ARBA"/>
</dbReference>
<dbReference type="InterPro" id="IPR029063">
    <property type="entry name" value="SAM-dependent_MTases_sf"/>
</dbReference>
<dbReference type="InterPro" id="IPR016651">
    <property type="entry name" value="LCMT1"/>
</dbReference>
<comment type="caution">
    <text evidence="9">The sequence shown here is derived from an EMBL/GenBank/DDBJ whole genome shotgun (WGS) entry which is preliminary data.</text>
</comment>
<evidence type="ECO:0000256" key="3">
    <source>
        <dbReference type="ARBA" id="ARBA00010703"/>
    </source>
</evidence>
<dbReference type="EMBL" id="WJQU01000001">
    <property type="protein sequence ID" value="KAJ6649714.1"/>
    <property type="molecule type" value="Genomic_DNA"/>
</dbReference>
<evidence type="ECO:0000256" key="8">
    <source>
        <dbReference type="PIRSR" id="PIRSR016305-1"/>
    </source>
</evidence>
<dbReference type="FunFam" id="3.40.50.150:FF:000092">
    <property type="entry name" value="Leucine carboxyl methyltransferase 1"/>
    <property type="match status" value="1"/>
</dbReference>
<dbReference type="AlphaFoldDB" id="A0A9Q0NHK3"/>
<feature type="binding site" evidence="8">
    <location>
        <position position="59"/>
    </location>
    <ligand>
        <name>S-adenosyl-L-methionine</name>
        <dbReference type="ChEBI" id="CHEBI:59789"/>
    </ligand>
</feature>
<dbReference type="InterPro" id="IPR007213">
    <property type="entry name" value="Ppm1/Ppm2/Tcmp"/>
</dbReference>
<name>A0A9Q0NHK3_9DIPT</name>
<evidence type="ECO:0000256" key="6">
    <source>
        <dbReference type="ARBA" id="ARBA00022691"/>
    </source>
</evidence>
<reference evidence="9" key="1">
    <citation type="submission" date="2022-07" db="EMBL/GenBank/DDBJ databases">
        <authorList>
            <person name="Trinca V."/>
            <person name="Uliana J.V.C."/>
            <person name="Torres T.T."/>
            <person name="Ward R.J."/>
            <person name="Monesi N."/>
        </authorList>
    </citation>
    <scope>NUCLEOTIDE SEQUENCE</scope>
    <source>
        <strain evidence="9">HSMRA1968</strain>
        <tissue evidence="9">Whole embryos</tissue>
    </source>
</reference>
<organism evidence="9 10">
    <name type="scientific">Pseudolycoriella hygida</name>
    <dbReference type="NCBI Taxonomy" id="35572"/>
    <lineage>
        <taxon>Eukaryota</taxon>
        <taxon>Metazoa</taxon>
        <taxon>Ecdysozoa</taxon>
        <taxon>Arthropoda</taxon>
        <taxon>Hexapoda</taxon>
        <taxon>Insecta</taxon>
        <taxon>Pterygota</taxon>
        <taxon>Neoptera</taxon>
        <taxon>Endopterygota</taxon>
        <taxon>Diptera</taxon>
        <taxon>Nematocera</taxon>
        <taxon>Sciaroidea</taxon>
        <taxon>Sciaridae</taxon>
        <taxon>Pseudolycoriella</taxon>
    </lineage>
</organism>
<evidence type="ECO:0000256" key="1">
    <source>
        <dbReference type="ARBA" id="ARBA00000724"/>
    </source>
</evidence>
<dbReference type="PANTHER" id="PTHR13600:SF33">
    <property type="entry name" value="LEUCINE CARBOXYL METHYLTRANSFERASE 1"/>
    <property type="match status" value="1"/>
</dbReference>
<feature type="binding site" evidence="8">
    <location>
        <position position="84"/>
    </location>
    <ligand>
        <name>S-adenosyl-L-methionine</name>
        <dbReference type="ChEBI" id="CHEBI:59789"/>
    </ligand>
</feature>
<comment type="similarity">
    <text evidence="3 7">Belongs to the methyltransferase superfamily. LCMT family.</text>
</comment>
<proteinExistence type="inferred from homology"/>
<dbReference type="PIRSF" id="PIRSF016305">
    <property type="entry name" value="LCM_mtfrase"/>
    <property type="match status" value="1"/>
</dbReference>
<evidence type="ECO:0000256" key="7">
    <source>
        <dbReference type="PIRNR" id="PIRNR016305"/>
    </source>
</evidence>
<keyword evidence="4 7" id="KW-0489">Methyltransferase</keyword>
<comment type="function">
    <text evidence="2 7">Methylates the carboxyl group of the C-terminal leucine residue of protein phosphatase 2A catalytic subunits to form alpha-leucine ester residues.</text>
</comment>
<feature type="binding site" evidence="8">
    <location>
        <begin position="155"/>
        <end position="156"/>
    </location>
    <ligand>
        <name>S-adenosyl-L-methionine</name>
        <dbReference type="ChEBI" id="CHEBI:59789"/>
    </ligand>
</feature>
<dbReference type="Pfam" id="PF04072">
    <property type="entry name" value="LCM"/>
    <property type="match status" value="1"/>
</dbReference>
<evidence type="ECO:0000256" key="5">
    <source>
        <dbReference type="ARBA" id="ARBA00022679"/>
    </source>
</evidence>
<evidence type="ECO:0000313" key="10">
    <source>
        <dbReference type="Proteomes" id="UP001151699"/>
    </source>
</evidence>
<evidence type="ECO:0000313" key="9">
    <source>
        <dbReference type="EMBL" id="KAJ6649714.1"/>
    </source>
</evidence>
<dbReference type="Proteomes" id="UP001151699">
    <property type="component" value="Chromosome A"/>
</dbReference>
<dbReference type="EC" id="2.1.1.233" evidence="7"/>
<dbReference type="GO" id="GO:0005829">
    <property type="term" value="C:cytosol"/>
    <property type="evidence" value="ECO:0007669"/>
    <property type="project" value="TreeGrafter"/>
</dbReference>
<feature type="binding site" evidence="8">
    <location>
        <position position="182"/>
    </location>
    <ligand>
        <name>S-adenosyl-L-methionine</name>
        <dbReference type="ChEBI" id="CHEBI:59789"/>
    </ligand>
</feature>
<protein>
    <recommendedName>
        <fullName evidence="7">Leucine carboxyl methyltransferase 1</fullName>
        <ecNumber evidence="7">2.1.1.233</ecNumber>
    </recommendedName>
</protein>
<dbReference type="SUPFAM" id="SSF53335">
    <property type="entry name" value="S-adenosyl-L-methionine-dependent methyltransferases"/>
    <property type="match status" value="1"/>
</dbReference>
<dbReference type="Gene3D" id="3.40.50.150">
    <property type="entry name" value="Vaccinia Virus protein VP39"/>
    <property type="match status" value="1"/>
</dbReference>
<accession>A0A9Q0NHK3</accession>
<dbReference type="GO" id="GO:0018423">
    <property type="term" value="F:protein C-terminal leucine carboxyl O-methyltransferase activity"/>
    <property type="evidence" value="ECO:0007669"/>
    <property type="project" value="UniProtKB-EC"/>
</dbReference>
<evidence type="ECO:0000256" key="2">
    <source>
        <dbReference type="ARBA" id="ARBA00003455"/>
    </source>
</evidence>
<keyword evidence="6 7" id="KW-0949">S-adenosyl-L-methionine</keyword>
<evidence type="ECO:0000256" key="4">
    <source>
        <dbReference type="ARBA" id="ARBA00022603"/>
    </source>
</evidence>
<keyword evidence="5 7" id="KW-0808">Transferase</keyword>
<comment type="catalytic activity">
    <reaction evidence="1 7">
        <text>[phosphatase 2A protein]-C-terminal L-leucine + S-adenosyl-L-methionine = [phosphatase 2A protein]-C-terminal L-leucine methyl ester + S-adenosyl-L-homocysteine</text>
        <dbReference type="Rhea" id="RHEA:48544"/>
        <dbReference type="Rhea" id="RHEA-COMP:12134"/>
        <dbReference type="Rhea" id="RHEA-COMP:12135"/>
        <dbReference type="ChEBI" id="CHEBI:57856"/>
        <dbReference type="ChEBI" id="CHEBI:59789"/>
        <dbReference type="ChEBI" id="CHEBI:90516"/>
        <dbReference type="ChEBI" id="CHEBI:90517"/>
        <dbReference type="EC" id="2.1.1.233"/>
    </reaction>
</comment>
<dbReference type="GO" id="GO:0032259">
    <property type="term" value="P:methylation"/>
    <property type="evidence" value="ECO:0007669"/>
    <property type="project" value="UniProtKB-KW"/>
</dbReference>
<dbReference type="PANTHER" id="PTHR13600">
    <property type="entry name" value="LEUCINE CARBOXYL METHYLTRANSFERASE"/>
    <property type="match status" value="1"/>
</dbReference>
<gene>
    <name evidence="9" type="primary">Lcmt1</name>
    <name evidence="9" type="ORF">Bhyg_04953</name>
</gene>
<sequence length="316" mass="36439">MDKRMFHPCDESVQATNDDASECKRSAIKLGYWKDDYIGYFIKSTERKAPEINRGYFARVKGVEILIEKFLQKTGDKCQIINLGCGFDTLYWRLRDAGHMINNFVELDFPTVTSKKCYFIKRNKNLLSKIYVEDEDIRFNPTDLHAPNYHIMGVDLRNVDEVANKLKQAEVDFTVPTIFLAECVLVYIEAQNCTNLLKWFSSQFQTAVFVIYEQVNMNDRFGDVMLSNLRSRGCSLAGVEACITLDTQVLRLINCGFSGAKAYDMVQVYESIPIAERNRIERLEMLDEGELLTQLFQHYCIAIGWVGDLFQDVEIP</sequence>